<feature type="compositionally biased region" description="Basic and acidic residues" evidence="1">
    <location>
        <begin position="71"/>
        <end position="80"/>
    </location>
</feature>
<evidence type="ECO:0000256" key="2">
    <source>
        <dbReference type="SAM" id="Phobius"/>
    </source>
</evidence>
<accession>A0A4Q7MLZ0</accession>
<dbReference type="OrthoDB" id="3635574at2"/>
<feature type="region of interest" description="Disordered" evidence="1">
    <location>
        <begin position="1"/>
        <end position="28"/>
    </location>
</feature>
<feature type="compositionally biased region" description="Polar residues" evidence="1">
    <location>
        <begin position="57"/>
        <end position="70"/>
    </location>
</feature>
<keyword evidence="2" id="KW-1133">Transmembrane helix</keyword>
<comment type="caution">
    <text evidence="3">The sequence shown here is derived from an EMBL/GenBank/DDBJ whole genome shotgun (WGS) entry which is preliminary data.</text>
</comment>
<gene>
    <name evidence="3" type="ORF">EV187_1127</name>
</gene>
<dbReference type="RefSeq" id="WP_130351970.1">
    <property type="nucleotide sequence ID" value="NZ_SGWY01000001.1"/>
</dbReference>
<feature type="transmembrane region" description="Helical" evidence="2">
    <location>
        <begin position="30"/>
        <end position="52"/>
    </location>
</feature>
<name>A0A4Q7MLZ0_9MICO</name>
<proteinExistence type="predicted"/>
<keyword evidence="2" id="KW-0472">Membrane</keyword>
<dbReference type="AlphaFoldDB" id="A0A4Q7MLZ0"/>
<feature type="compositionally biased region" description="Basic and acidic residues" evidence="1">
    <location>
        <begin position="9"/>
        <end position="20"/>
    </location>
</feature>
<evidence type="ECO:0000313" key="3">
    <source>
        <dbReference type="EMBL" id="RZS68693.1"/>
    </source>
</evidence>
<protein>
    <submittedName>
        <fullName evidence="3">Uncharacterized protein</fullName>
    </submittedName>
</protein>
<feature type="region of interest" description="Disordered" evidence="1">
    <location>
        <begin position="53"/>
        <end position="80"/>
    </location>
</feature>
<evidence type="ECO:0000313" key="4">
    <source>
        <dbReference type="Proteomes" id="UP000293289"/>
    </source>
</evidence>
<keyword evidence="2" id="KW-0812">Transmembrane</keyword>
<dbReference type="EMBL" id="SGWY01000001">
    <property type="protein sequence ID" value="RZS68693.1"/>
    <property type="molecule type" value="Genomic_DNA"/>
</dbReference>
<dbReference type="Proteomes" id="UP000293289">
    <property type="component" value="Unassembled WGS sequence"/>
</dbReference>
<sequence length="201" mass="21300">MIPTNPDPDPDRDRDREKNDQQPLPSPKTIVLVAAGALVVGGIIGGLAGAAIGSAGPSQELSESVATLNKQESELDNAERRVDELESEIDGLEDELEALSNQDAPADDNSVTPQPAVPAGRFPEGYPYIVPVSELPDQVRNWYEMSSLTQAVALAPGVWTELPPGADIQSAISAGVADGFCASIEAYERDYAKRDLAGTCW</sequence>
<keyword evidence="4" id="KW-1185">Reference proteome</keyword>
<evidence type="ECO:0000256" key="1">
    <source>
        <dbReference type="SAM" id="MobiDB-lite"/>
    </source>
</evidence>
<organism evidence="3 4">
    <name type="scientific">Agromyces ramosus</name>
    <dbReference type="NCBI Taxonomy" id="33879"/>
    <lineage>
        <taxon>Bacteria</taxon>
        <taxon>Bacillati</taxon>
        <taxon>Actinomycetota</taxon>
        <taxon>Actinomycetes</taxon>
        <taxon>Micrococcales</taxon>
        <taxon>Microbacteriaceae</taxon>
        <taxon>Agromyces</taxon>
    </lineage>
</organism>
<reference evidence="3 4" key="1">
    <citation type="submission" date="2019-02" db="EMBL/GenBank/DDBJ databases">
        <title>Genomic Encyclopedia of Type Strains, Phase IV (KMG-IV): sequencing the most valuable type-strain genomes for metagenomic binning, comparative biology and taxonomic classification.</title>
        <authorList>
            <person name="Goeker M."/>
        </authorList>
    </citation>
    <scope>NUCLEOTIDE SEQUENCE [LARGE SCALE GENOMIC DNA]</scope>
    <source>
        <strain evidence="3 4">DSM 43045</strain>
    </source>
</reference>